<dbReference type="Proteomes" id="UP000813461">
    <property type="component" value="Unassembled WGS sequence"/>
</dbReference>
<reference evidence="2" key="1">
    <citation type="journal article" date="2021" name="Nat. Commun.">
        <title>Genetic determinants of endophytism in the Arabidopsis root mycobiome.</title>
        <authorList>
            <person name="Mesny F."/>
            <person name="Miyauchi S."/>
            <person name="Thiergart T."/>
            <person name="Pickel B."/>
            <person name="Atanasova L."/>
            <person name="Karlsson M."/>
            <person name="Huettel B."/>
            <person name="Barry K.W."/>
            <person name="Haridas S."/>
            <person name="Chen C."/>
            <person name="Bauer D."/>
            <person name="Andreopoulos W."/>
            <person name="Pangilinan J."/>
            <person name="LaButti K."/>
            <person name="Riley R."/>
            <person name="Lipzen A."/>
            <person name="Clum A."/>
            <person name="Drula E."/>
            <person name="Henrissat B."/>
            <person name="Kohler A."/>
            <person name="Grigoriev I.V."/>
            <person name="Martin F.M."/>
            <person name="Hacquard S."/>
        </authorList>
    </citation>
    <scope>NUCLEOTIDE SEQUENCE</scope>
    <source>
        <strain evidence="2">MPI-SDFR-AT-0120</strain>
    </source>
</reference>
<gene>
    <name evidence="2" type="ORF">FB567DRAFT_552484</name>
</gene>
<feature type="compositionally biased region" description="Basic residues" evidence="1">
    <location>
        <begin position="230"/>
        <end position="239"/>
    </location>
</feature>
<feature type="compositionally biased region" description="Basic and acidic residues" evidence="1">
    <location>
        <begin position="121"/>
        <end position="133"/>
    </location>
</feature>
<feature type="compositionally biased region" description="Basic residues" evidence="1">
    <location>
        <begin position="174"/>
        <end position="186"/>
    </location>
</feature>
<name>A0A8K0R093_9PLEO</name>
<evidence type="ECO:0000313" key="3">
    <source>
        <dbReference type="Proteomes" id="UP000813461"/>
    </source>
</evidence>
<feature type="compositionally biased region" description="Low complexity" evidence="1">
    <location>
        <begin position="212"/>
        <end position="224"/>
    </location>
</feature>
<feature type="compositionally biased region" description="Basic and acidic residues" evidence="1">
    <location>
        <begin position="75"/>
        <end position="101"/>
    </location>
</feature>
<feature type="compositionally biased region" description="Basic and acidic residues" evidence="1">
    <location>
        <begin position="367"/>
        <end position="376"/>
    </location>
</feature>
<proteinExistence type="predicted"/>
<feature type="region of interest" description="Disordered" evidence="1">
    <location>
        <begin position="367"/>
        <end position="393"/>
    </location>
</feature>
<dbReference type="PANTHER" id="PTHR40132">
    <property type="entry name" value="PRE-MRNA-SPLICING FACTOR 38B"/>
    <property type="match status" value="1"/>
</dbReference>
<protein>
    <recommendedName>
        <fullName evidence="4">Pre-mRNA-splicing factor 38B</fullName>
    </recommendedName>
</protein>
<evidence type="ECO:0000256" key="1">
    <source>
        <dbReference type="SAM" id="MobiDB-lite"/>
    </source>
</evidence>
<feature type="compositionally biased region" description="Basic residues" evidence="1">
    <location>
        <begin position="197"/>
        <end position="211"/>
    </location>
</feature>
<dbReference type="PANTHER" id="PTHR40132:SF1">
    <property type="entry name" value="PRE-MRNA-SPLICING FACTOR 38B"/>
    <property type="match status" value="1"/>
</dbReference>
<organism evidence="2 3">
    <name type="scientific">Paraphoma chrysanthemicola</name>
    <dbReference type="NCBI Taxonomy" id="798071"/>
    <lineage>
        <taxon>Eukaryota</taxon>
        <taxon>Fungi</taxon>
        <taxon>Dikarya</taxon>
        <taxon>Ascomycota</taxon>
        <taxon>Pezizomycotina</taxon>
        <taxon>Dothideomycetes</taxon>
        <taxon>Pleosporomycetidae</taxon>
        <taxon>Pleosporales</taxon>
        <taxon>Pleosporineae</taxon>
        <taxon>Phaeosphaeriaceae</taxon>
        <taxon>Paraphoma</taxon>
    </lineage>
</organism>
<keyword evidence="3" id="KW-1185">Reference proteome</keyword>
<comment type="caution">
    <text evidence="2">The sequence shown here is derived from an EMBL/GenBank/DDBJ whole genome shotgun (WGS) entry which is preliminary data.</text>
</comment>
<feature type="compositionally biased region" description="Basic and acidic residues" evidence="1">
    <location>
        <begin position="164"/>
        <end position="173"/>
    </location>
</feature>
<evidence type="ECO:0000313" key="2">
    <source>
        <dbReference type="EMBL" id="KAH7078504.1"/>
    </source>
</evidence>
<feature type="compositionally biased region" description="Basic residues" evidence="1">
    <location>
        <begin position="147"/>
        <end position="163"/>
    </location>
</feature>
<accession>A0A8K0R093</accession>
<feature type="region of interest" description="Disordered" evidence="1">
    <location>
        <begin position="75"/>
        <end position="334"/>
    </location>
</feature>
<dbReference type="AlphaFoldDB" id="A0A8K0R093"/>
<dbReference type="OrthoDB" id="2431475at2759"/>
<evidence type="ECO:0008006" key="4">
    <source>
        <dbReference type="Google" id="ProtNLM"/>
    </source>
</evidence>
<feature type="compositionally biased region" description="Basic and acidic residues" evidence="1">
    <location>
        <begin position="187"/>
        <end position="196"/>
    </location>
</feature>
<sequence>MAGDINNDEYIASLLKQDAKNATKKYELVGIDAFNPKRTKSGAPKPNTNFLRHIIRQTDSHNAALLAREAEESNARLRRMNHDKARAVKREEVRKERKAEGRLTPVLSDEDEAQRRPSKRRHDDDRHDGERYDSRKRRRRSEDSQSRKHRSRSRSRDRHRDRRKHDDDGETRSAGRKKRVEHRRDRRHSDSEEESSRKKHKSSSRHHKRRSCSASSVESRSPPSHTNQSRTRHGRRGRLRSPGPSSRRHRADKLSSKEAASSSKQRRHSPAPASDSDPLEAIVGPLPPHMAPSVRSRGRGAHKANSMGMDSRFSSTYNPAMDARPPSDAEDDWGESVDAFRDRMRWKQQGAERLKAAGFTDEQVKKWEKGDMKDEQDVTWTKSGQKREWDRGKVVDEDGDVDVKAEWGRLT</sequence>
<dbReference type="EMBL" id="JAGMVJ010000017">
    <property type="protein sequence ID" value="KAH7078504.1"/>
    <property type="molecule type" value="Genomic_DNA"/>
</dbReference>